<dbReference type="GO" id="GO:0019863">
    <property type="term" value="F:IgE binding"/>
    <property type="evidence" value="ECO:0007669"/>
    <property type="project" value="InterPro"/>
</dbReference>
<dbReference type="Pfam" id="PF25312">
    <property type="entry name" value="Allergen_Asp_f_4"/>
    <property type="match status" value="1"/>
</dbReference>
<reference evidence="2 3" key="1">
    <citation type="submission" date="2018-05" db="EMBL/GenBank/DDBJ databases">
        <title>Genome sequencing and assembly of the regulated plant pathogen Lachnellula willkommii and related sister species for the development of diagnostic species identification markers.</title>
        <authorList>
            <person name="Giroux E."/>
            <person name="Bilodeau G."/>
        </authorList>
    </citation>
    <scope>NUCLEOTIDE SEQUENCE [LARGE SCALE GENOMIC DNA]</scope>
    <source>
        <strain evidence="2 3">CBS 268.59</strain>
    </source>
</reference>
<protein>
    <submittedName>
        <fullName evidence="2">Allergen Asp f</fullName>
    </submittedName>
</protein>
<gene>
    <name evidence="2" type="ORF">LSUE1_G003672</name>
</gene>
<dbReference type="AlphaFoldDB" id="A0A8T9CBN2"/>
<evidence type="ECO:0000256" key="1">
    <source>
        <dbReference type="SAM" id="SignalP"/>
    </source>
</evidence>
<sequence length="345" mass="34990">MRYSTASTTLLVALIGQVAAGPTPGHVHAHRRVHEKKEAAPVVENAAWWSTVINWKTVNYGGSSTEAAAPAATNVAANSVVAAPATATTSAAKKEAQKSATKAASVASSAVVAVESSVSSAVADVVSSSSSVGLLNSLVGVANALTGFGEATAEKNCPGINCIGNVGSPYGSNIIKVSSTSGYDYTNTFTNTQSSSITINIWNKPGSDGQANSGQALAPKDTTLTFVLGAGDSQIVAFMNNTSGGWAQATTALNPNDGSFDATWGEYTFIDNGNAWDVSAIQNTAGNNYNMAITGNGCTSNMEKNMWVTASSNKNANGVNVAPSDANCVAMTTSLHLTTTMGGTA</sequence>
<dbReference type="InterPro" id="IPR038903">
    <property type="entry name" value="Allergen_Asp_f_4"/>
</dbReference>
<dbReference type="PANTHER" id="PTHR42039">
    <property type="entry name" value="PUTATIVE (AFU_ORTHOLOGUE AFUA_3G02940)-RELATED"/>
    <property type="match status" value="1"/>
</dbReference>
<proteinExistence type="predicted"/>
<keyword evidence="3" id="KW-1185">Reference proteome</keyword>
<dbReference type="EMBL" id="QGMK01000221">
    <property type="protein sequence ID" value="TVY83175.1"/>
    <property type="molecule type" value="Genomic_DNA"/>
</dbReference>
<evidence type="ECO:0000313" key="3">
    <source>
        <dbReference type="Proteomes" id="UP000469558"/>
    </source>
</evidence>
<evidence type="ECO:0000313" key="2">
    <source>
        <dbReference type="EMBL" id="TVY83175.1"/>
    </source>
</evidence>
<organism evidence="2 3">
    <name type="scientific">Lachnellula suecica</name>
    <dbReference type="NCBI Taxonomy" id="602035"/>
    <lineage>
        <taxon>Eukaryota</taxon>
        <taxon>Fungi</taxon>
        <taxon>Dikarya</taxon>
        <taxon>Ascomycota</taxon>
        <taxon>Pezizomycotina</taxon>
        <taxon>Leotiomycetes</taxon>
        <taxon>Helotiales</taxon>
        <taxon>Lachnaceae</taxon>
        <taxon>Lachnellula</taxon>
    </lineage>
</organism>
<accession>A0A8T9CBN2</accession>
<name>A0A8T9CBN2_9HELO</name>
<dbReference type="PANTHER" id="PTHR42039:SF1">
    <property type="entry name" value="PUTATIVE (AFU_ORTHOLOGUE AFUA_3G02940)-RELATED"/>
    <property type="match status" value="1"/>
</dbReference>
<feature type="signal peptide" evidence="1">
    <location>
        <begin position="1"/>
        <end position="20"/>
    </location>
</feature>
<dbReference type="OrthoDB" id="118256at2759"/>
<dbReference type="GO" id="GO:0005576">
    <property type="term" value="C:extracellular region"/>
    <property type="evidence" value="ECO:0007669"/>
    <property type="project" value="InterPro"/>
</dbReference>
<feature type="chain" id="PRO_5035835760" evidence="1">
    <location>
        <begin position="21"/>
        <end position="345"/>
    </location>
</feature>
<keyword evidence="1" id="KW-0732">Signal</keyword>
<comment type="caution">
    <text evidence="2">The sequence shown here is derived from an EMBL/GenBank/DDBJ whole genome shotgun (WGS) entry which is preliminary data.</text>
</comment>
<dbReference type="Proteomes" id="UP000469558">
    <property type="component" value="Unassembled WGS sequence"/>
</dbReference>